<keyword evidence="4" id="KW-1185">Reference proteome</keyword>
<dbReference type="EMBL" id="CAICTM010000076">
    <property type="protein sequence ID" value="CAB9500164.1"/>
    <property type="molecule type" value="Genomic_DNA"/>
</dbReference>
<sequence>MTASLAALAWIVSPKHMQMHMVLPAQVLMMLLGCIIDNTAATSACKDEALSEKACSGLLANLQIQESQAQRLLGYLQLLGVLVLVQQDNDQGKSCHPFFQLSYGVSLRDQTSSPPNSSPWIMEFLRRLEENLEQTILHNKKSHDALSLFYWRHLPGLIIRLGGYKSCHRLLHDNLDYARARLHHLGLEATVKAYVVEWQCLQHSMQVALVSLPPPPATTKTWLCEQVLSMAANHLALPKQQITTKQPQPQPQPQPQEIAKACFTLATFTPEGNNNQPLATTLQLLQLGRLLQLTVLDGHCRRVAKAIHNLGITRHVRSSSKKQKGGMETAHETAQAETVTCTAEPKPLSKQCFDLSAHLLQDL</sequence>
<accession>A0A9N8DI73</accession>
<evidence type="ECO:0000313" key="3">
    <source>
        <dbReference type="EMBL" id="CAB9500164.1"/>
    </source>
</evidence>
<comment type="caution">
    <text evidence="3">The sequence shown here is derived from an EMBL/GenBank/DDBJ whole genome shotgun (WGS) entry which is preliminary data.</text>
</comment>
<evidence type="ECO:0000256" key="2">
    <source>
        <dbReference type="SAM" id="SignalP"/>
    </source>
</evidence>
<gene>
    <name evidence="3" type="ORF">SEMRO_77_G042000.1</name>
</gene>
<reference evidence="3" key="1">
    <citation type="submission" date="2020-06" db="EMBL/GenBank/DDBJ databases">
        <authorList>
            <consortium name="Plant Systems Biology data submission"/>
        </authorList>
    </citation>
    <scope>NUCLEOTIDE SEQUENCE</scope>
    <source>
        <strain evidence="3">D6</strain>
    </source>
</reference>
<dbReference type="Proteomes" id="UP001153069">
    <property type="component" value="Unassembled WGS sequence"/>
</dbReference>
<evidence type="ECO:0000313" key="4">
    <source>
        <dbReference type="Proteomes" id="UP001153069"/>
    </source>
</evidence>
<proteinExistence type="predicted"/>
<feature type="region of interest" description="Disordered" evidence="1">
    <location>
        <begin position="317"/>
        <end position="338"/>
    </location>
</feature>
<protein>
    <submittedName>
        <fullName evidence="3">Uncharacterized protein</fullName>
    </submittedName>
</protein>
<evidence type="ECO:0000256" key="1">
    <source>
        <dbReference type="SAM" id="MobiDB-lite"/>
    </source>
</evidence>
<organism evidence="3 4">
    <name type="scientific">Seminavis robusta</name>
    <dbReference type="NCBI Taxonomy" id="568900"/>
    <lineage>
        <taxon>Eukaryota</taxon>
        <taxon>Sar</taxon>
        <taxon>Stramenopiles</taxon>
        <taxon>Ochrophyta</taxon>
        <taxon>Bacillariophyta</taxon>
        <taxon>Bacillariophyceae</taxon>
        <taxon>Bacillariophycidae</taxon>
        <taxon>Naviculales</taxon>
        <taxon>Naviculaceae</taxon>
        <taxon>Seminavis</taxon>
    </lineage>
</organism>
<feature type="chain" id="PRO_5040277964" evidence="2">
    <location>
        <begin position="42"/>
        <end position="363"/>
    </location>
</feature>
<name>A0A9N8DI73_9STRA</name>
<feature type="signal peptide" evidence="2">
    <location>
        <begin position="1"/>
        <end position="41"/>
    </location>
</feature>
<dbReference type="AlphaFoldDB" id="A0A9N8DI73"/>
<keyword evidence="2" id="KW-0732">Signal</keyword>